<dbReference type="Gene3D" id="1.20.1250.20">
    <property type="entry name" value="MFS general substrate transporter like domains"/>
    <property type="match status" value="1"/>
</dbReference>
<dbReference type="InterPro" id="IPR005829">
    <property type="entry name" value="Sugar_transporter_CS"/>
</dbReference>
<keyword evidence="3 6" id="KW-1133">Transmembrane helix</keyword>
<gene>
    <name evidence="8" type="ORF">ANIA_06477</name>
</gene>
<dbReference type="GO" id="GO:0140115">
    <property type="term" value="P:export across plasma membrane"/>
    <property type="evidence" value="ECO:0007669"/>
    <property type="project" value="UniProtKB-ARBA"/>
</dbReference>
<dbReference type="PROSITE" id="PS00216">
    <property type="entry name" value="SUGAR_TRANSPORT_1"/>
    <property type="match status" value="1"/>
</dbReference>
<evidence type="ECO:0000256" key="4">
    <source>
        <dbReference type="ARBA" id="ARBA00023136"/>
    </source>
</evidence>
<organism evidence="8 9">
    <name type="scientific">Emericella nidulans (strain FGSC A4 / ATCC 38163 / CBS 112.46 / NRRL 194 / M139)</name>
    <name type="common">Aspergillus nidulans</name>
    <dbReference type="NCBI Taxonomy" id="227321"/>
    <lineage>
        <taxon>Eukaryota</taxon>
        <taxon>Fungi</taxon>
        <taxon>Dikarya</taxon>
        <taxon>Ascomycota</taxon>
        <taxon>Pezizomycotina</taxon>
        <taxon>Eurotiomycetes</taxon>
        <taxon>Eurotiomycetidae</taxon>
        <taxon>Eurotiales</taxon>
        <taxon>Aspergillaceae</taxon>
        <taxon>Aspergillus</taxon>
        <taxon>Aspergillus subgen. Nidulantes</taxon>
    </lineage>
</organism>
<feature type="transmembrane region" description="Helical" evidence="6">
    <location>
        <begin position="251"/>
        <end position="272"/>
    </location>
</feature>
<feature type="compositionally biased region" description="Low complexity" evidence="5">
    <location>
        <begin position="36"/>
        <end position="45"/>
    </location>
</feature>
<dbReference type="PANTHER" id="PTHR23502">
    <property type="entry name" value="MAJOR FACILITATOR SUPERFAMILY"/>
    <property type="match status" value="1"/>
</dbReference>
<evidence type="ECO:0000313" key="8">
    <source>
        <dbReference type="EMBL" id="CBF69379.1"/>
    </source>
</evidence>
<feature type="transmembrane region" description="Helical" evidence="6">
    <location>
        <begin position="471"/>
        <end position="492"/>
    </location>
</feature>
<reference evidence="9" key="1">
    <citation type="journal article" date="2005" name="Nature">
        <title>Sequencing of Aspergillus nidulans and comparative analysis with A. fumigatus and A. oryzae.</title>
        <authorList>
            <person name="Galagan J.E."/>
            <person name="Calvo S.E."/>
            <person name="Cuomo C."/>
            <person name="Ma L.J."/>
            <person name="Wortman J.R."/>
            <person name="Batzoglou S."/>
            <person name="Lee S.I."/>
            <person name="Basturkmen M."/>
            <person name="Spevak C.C."/>
            <person name="Clutterbuck J."/>
            <person name="Kapitonov V."/>
            <person name="Jurka J."/>
            <person name="Scazzocchio C."/>
            <person name="Farman M."/>
            <person name="Butler J."/>
            <person name="Purcell S."/>
            <person name="Harris S."/>
            <person name="Braus G.H."/>
            <person name="Draht O."/>
            <person name="Busch S."/>
            <person name="D'Enfert C."/>
            <person name="Bouchier C."/>
            <person name="Goldman G.H."/>
            <person name="Bell-Pedersen D."/>
            <person name="Griffiths-Jones S."/>
            <person name="Doonan J.H."/>
            <person name="Yu J."/>
            <person name="Vienken K."/>
            <person name="Pain A."/>
            <person name="Freitag M."/>
            <person name="Selker E.U."/>
            <person name="Archer D.B."/>
            <person name="Penalva M.A."/>
            <person name="Oakley B.R."/>
            <person name="Momany M."/>
            <person name="Tanaka T."/>
            <person name="Kumagai T."/>
            <person name="Asai K."/>
            <person name="Machida M."/>
            <person name="Nierman W.C."/>
            <person name="Denning D.W."/>
            <person name="Caddick M."/>
            <person name="Hynes M."/>
            <person name="Paoletti M."/>
            <person name="Fischer R."/>
            <person name="Miller B."/>
            <person name="Dyer P."/>
            <person name="Sachs M.S."/>
            <person name="Osmani S.A."/>
            <person name="Birren B.W."/>
        </authorList>
    </citation>
    <scope>NUCLEOTIDE SEQUENCE [LARGE SCALE GENOMIC DNA]</scope>
    <source>
        <strain evidence="9">FGSC A4 / ATCC 38163 / CBS 112.46 / NRRL 194 / M139</strain>
    </source>
</reference>
<comment type="subcellular location">
    <subcellularLocation>
        <location evidence="1">Membrane</location>
        <topology evidence="1">Multi-pass membrane protein</topology>
    </subcellularLocation>
</comment>
<accession>Q5AZ03</accession>
<dbReference type="Pfam" id="PF07690">
    <property type="entry name" value="MFS_1"/>
    <property type="match status" value="1"/>
</dbReference>
<feature type="region of interest" description="Disordered" evidence="5">
    <location>
        <begin position="1"/>
        <end position="59"/>
    </location>
</feature>
<dbReference type="GO" id="GO:0055085">
    <property type="term" value="P:transmembrane transport"/>
    <property type="evidence" value="ECO:0000318"/>
    <property type="project" value="GO_Central"/>
</dbReference>
<dbReference type="HOGENOM" id="CLU_008455_1_1_1"/>
<dbReference type="PROSITE" id="PS50850">
    <property type="entry name" value="MFS"/>
    <property type="match status" value="1"/>
</dbReference>
<feature type="transmembrane region" description="Helical" evidence="6">
    <location>
        <begin position="436"/>
        <end position="459"/>
    </location>
</feature>
<name>Q5AZ03_EMENI</name>
<protein>
    <submittedName>
        <fullName evidence="8">MFS multidrug transporter, putative (AFU_orthologue AFUA_1G01930)</fullName>
    </submittedName>
</protein>
<dbReference type="RefSeq" id="XP_664081.1">
    <property type="nucleotide sequence ID" value="XM_658989.2"/>
</dbReference>
<evidence type="ECO:0000256" key="1">
    <source>
        <dbReference type="ARBA" id="ARBA00004141"/>
    </source>
</evidence>
<accession>C8V048</accession>
<dbReference type="CDD" id="cd17323">
    <property type="entry name" value="MFS_Tpo1_MDR_like"/>
    <property type="match status" value="1"/>
</dbReference>
<dbReference type="OMA" id="NNPQNFP"/>
<feature type="transmembrane region" description="Helical" evidence="6">
    <location>
        <begin position="192"/>
        <end position="212"/>
    </location>
</feature>
<feature type="transmembrane region" description="Helical" evidence="6">
    <location>
        <begin position="98"/>
        <end position="122"/>
    </location>
</feature>
<evidence type="ECO:0000313" key="9">
    <source>
        <dbReference type="Proteomes" id="UP000000560"/>
    </source>
</evidence>
<keyword evidence="4 6" id="KW-0472">Membrane</keyword>
<evidence type="ECO:0000256" key="6">
    <source>
        <dbReference type="SAM" id="Phobius"/>
    </source>
</evidence>
<keyword evidence="9" id="KW-1185">Reference proteome</keyword>
<feature type="transmembrane region" description="Helical" evidence="6">
    <location>
        <begin position="168"/>
        <end position="186"/>
    </location>
</feature>
<feature type="transmembrane region" description="Helical" evidence="6">
    <location>
        <begin position="370"/>
        <end position="390"/>
    </location>
</feature>
<keyword evidence="2 6" id="KW-0812">Transmembrane</keyword>
<feature type="compositionally biased region" description="Low complexity" evidence="5">
    <location>
        <begin position="11"/>
        <end position="26"/>
    </location>
</feature>
<dbReference type="KEGG" id="ani:ANIA_06477"/>
<proteinExistence type="predicted"/>
<sequence length="543" mass="59110">MRPAKHSAQVSSSRTTGSDRSSITIIPQGPDELNKQASNANNSQQEQHDLEKQDSREMSMPTQVTFPESDLSQGIVGWDSQDDPSNPQNFPARKKWGLLALISAFTLISPLASSMFSPAISYMAADFGETNETILSFTVSVYLMGYTFGPCILAPLSEIYGRRVTLSGANWFFVVWQVGCALAQNIETEIVCRFFAGIGGSGCITLGAGVIADLFPVEQRGKATAVWGLGPLIGPVAGPIAGGFIGENVGWRWTFWTLLIAGGTVALGIEFLNKETFAPVLIKWKTTKLAQETGRADLRSAYDLERESLSVGQALKLGLKRPVLLLVKSPIVFLLSVYMAFIYGLLYLFFTTISSVFTSNYGFSTGLSGLAYLGIGIGFIVGICFMAVTNDRMLVKLTARAGGKFEPEMRLPLMIIFSSILPISFFWYGWSADKHVHWIVPIIGMFPFGVGMIGVYMPIQTYIIDCYPKYAASANATMTATRSLVGALLPLAGPTMFRSLGLGWGNSLLGFLALAFVPVPILFTRYGKVLRDKWPVTLEGKKT</sequence>
<dbReference type="GO" id="GO:0022857">
    <property type="term" value="F:transmembrane transporter activity"/>
    <property type="evidence" value="ECO:0000318"/>
    <property type="project" value="GO_Central"/>
</dbReference>
<dbReference type="GO" id="GO:0042908">
    <property type="term" value="P:xenobiotic transport"/>
    <property type="evidence" value="ECO:0007669"/>
    <property type="project" value="UniProtKB-ARBA"/>
</dbReference>
<evidence type="ECO:0000259" key="7">
    <source>
        <dbReference type="PROSITE" id="PS50850"/>
    </source>
</evidence>
<dbReference type="AlphaFoldDB" id="Q5AZ03"/>
<dbReference type="InterPro" id="IPR020846">
    <property type="entry name" value="MFS_dom"/>
</dbReference>
<feature type="transmembrane region" description="Helical" evidence="6">
    <location>
        <begin position="134"/>
        <end position="156"/>
    </location>
</feature>
<feature type="domain" description="Major facilitator superfamily (MFS) profile" evidence="7">
    <location>
        <begin position="98"/>
        <end position="530"/>
    </location>
</feature>
<dbReference type="Proteomes" id="UP000000560">
    <property type="component" value="Chromosome I"/>
</dbReference>
<dbReference type="EMBL" id="BN001301">
    <property type="protein sequence ID" value="CBF69379.1"/>
    <property type="molecule type" value="Genomic_DNA"/>
</dbReference>
<dbReference type="PANTHER" id="PTHR23502:SF33">
    <property type="entry name" value="MAJOR FACILITATOR SUPERFAMILY (MFS) PROFILE DOMAIN-CONTAINING PROTEIN-RELATED"/>
    <property type="match status" value="1"/>
</dbReference>
<dbReference type="eggNOG" id="KOG0255">
    <property type="taxonomic scope" value="Eukaryota"/>
</dbReference>
<feature type="transmembrane region" description="Helical" evidence="6">
    <location>
        <begin position="504"/>
        <end position="523"/>
    </location>
</feature>
<evidence type="ECO:0000256" key="3">
    <source>
        <dbReference type="ARBA" id="ARBA00022989"/>
    </source>
</evidence>
<feature type="transmembrane region" description="Helical" evidence="6">
    <location>
        <begin position="411"/>
        <end position="430"/>
    </location>
</feature>
<dbReference type="GO" id="GO:0016020">
    <property type="term" value="C:membrane"/>
    <property type="evidence" value="ECO:0007669"/>
    <property type="project" value="UniProtKB-SubCell"/>
</dbReference>
<dbReference type="InParanoid" id="Q5AZ03"/>
<dbReference type="InterPro" id="IPR011701">
    <property type="entry name" value="MFS"/>
</dbReference>
<feature type="compositionally biased region" description="Basic and acidic residues" evidence="5">
    <location>
        <begin position="46"/>
        <end position="57"/>
    </location>
</feature>
<dbReference type="FunFam" id="1.20.1250.20:FF:000460">
    <property type="entry name" value="MFS multidrug transporter, putative"/>
    <property type="match status" value="1"/>
</dbReference>
<dbReference type="GeneID" id="2871374"/>
<reference evidence="9" key="2">
    <citation type="journal article" date="2009" name="Fungal Genet. Biol.">
        <title>The 2008 update of the Aspergillus nidulans genome annotation: a community effort.</title>
        <authorList>
            <person name="Wortman J.R."/>
            <person name="Gilsenan J.M."/>
            <person name="Joardar V."/>
            <person name="Deegan J."/>
            <person name="Clutterbuck J."/>
            <person name="Andersen M.R."/>
            <person name="Archer D."/>
            <person name="Bencina M."/>
            <person name="Braus G."/>
            <person name="Coutinho P."/>
            <person name="von Dohren H."/>
            <person name="Doonan J."/>
            <person name="Driessen A.J."/>
            <person name="Durek P."/>
            <person name="Espeso E."/>
            <person name="Fekete E."/>
            <person name="Flipphi M."/>
            <person name="Estrada C.G."/>
            <person name="Geysens S."/>
            <person name="Goldman G."/>
            <person name="de Groot P.W."/>
            <person name="Hansen K."/>
            <person name="Harris S.D."/>
            <person name="Heinekamp T."/>
            <person name="Helmstaedt K."/>
            <person name="Henrissat B."/>
            <person name="Hofmann G."/>
            <person name="Homan T."/>
            <person name="Horio T."/>
            <person name="Horiuchi H."/>
            <person name="James S."/>
            <person name="Jones M."/>
            <person name="Karaffa L."/>
            <person name="Karanyi Z."/>
            <person name="Kato M."/>
            <person name="Keller N."/>
            <person name="Kelly D.E."/>
            <person name="Kiel J.A."/>
            <person name="Kim J.M."/>
            <person name="van der Klei I.J."/>
            <person name="Klis F.M."/>
            <person name="Kovalchuk A."/>
            <person name="Krasevec N."/>
            <person name="Kubicek C.P."/>
            <person name="Liu B."/>
            <person name="Maccabe A."/>
            <person name="Meyer V."/>
            <person name="Mirabito P."/>
            <person name="Miskei M."/>
            <person name="Mos M."/>
            <person name="Mullins J."/>
            <person name="Nelson D.R."/>
            <person name="Nielsen J."/>
            <person name="Oakley B.R."/>
            <person name="Osmani S.A."/>
            <person name="Pakula T."/>
            <person name="Paszewski A."/>
            <person name="Paulsen I."/>
            <person name="Pilsyk S."/>
            <person name="Pocsi I."/>
            <person name="Punt P.J."/>
            <person name="Ram A.F."/>
            <person name="Ren Q."/>
            <person name="Robellet X."/>
            <person name="Robson G."/>
            <person name="Seiboth B."/>
            <person name="van Solingen P."/>
            <person name="Specht T."/>
            <person name="Sun J."/>
            <person name="Taheri-Talesh N."/>
            <person name="Takeshita N."/>
            <person name="Ussery D."/>
            <person name="vanKuyk P.A."/>
            <person name="Visser H."/>
            <person name="van de Vondervoort P.J."/>
            <person name="de Vries R.P."/>
            <person name="Walton J."/>
            <person name="Xiang X."/>
            <person name="Xiong Y."/>
            <person name="Zeng A.P."/>
            <person name="Brandt B.W."/>
            <person name="Cornell M.J."/>
            <person name="van den Hondel C.A."/>
            <person name="Visser J."/>
            <person name="Oliver S.G."/>
            <person name="Turner G."/>
        </authorList>
    </citation>
    <scope>GENOME REANNOTATION</scope>
    <source>
        <strain evidence="9">FGSC A4 / ATCC 38163 / CBS 112.46 / NRRL 194 / M139</strain>
    </source>
</reference>
<dbReference type="VEuPathDB" id="FungiDB:AN6477"/>
<dbReference type="InterPro" id="IPR036259">
    <property type="entry name" value="MFS_trans_sf"/>
</dbReference>
<feature type="transmembrane region" description="Helical" evidence="6">
    <location>
        <begin position="224"/>
        <end position="245"/>
    </location>
</feature>
<dbReference type="SUPFAM" id="SSF103473">
    <property type="entry name" value="MFS general substrate transporter"/>
    <property type="match status" value="1"/>
</dbReference>
<feature type="transmembrane region" description="Helical" evidence="6">
    <location>
        <begin position="323"/>
        <end position="350"/>
    </location>
</feature>
<evidence type="ECO:0000256" key="5">
    <source>
        <dbReference type="SAM" id="MobiDB-lite"/>
    </source>
</evidence>
<dbReference type="OrthoDB" id="5296287at2759"/>
<evidence type="ECO:0000256" key="2">
    <source>
        <dbReference type="ARBA" id="ARBA00022692"/>
    </source>
</evidence>